<dbReference type="EMBL" id="AZGB01000016">
    <property type="protein sequence ID" value="KRM06192.1"/>
    <property type="molecule type" value="Genomic_DNA"/>
</dbReference>
<name>A0A0R1VJZ2_9LACO</name>
<proteinExistence type="predicted"/>
<keyword evidence="2" id="KW-1185">Reference proteome</keyword>
<accession>A0A0R1VJZ2</accession>
<dbReference type="Pfam" id="PF19991">
    <property type="entry name" value="HMA_2"/>
    <property type="match status" value="1"/>
</dbReference>
<evidence type="ECO:0000313" key="2">
    <source>
        <dbReference type="Proteomes" id="UP000051451"/>
    </source>
</evidence>
<reference evidence="1 2" key="1">
    <citation type="journal article" date="2015" name="Genome Announc.">
        <title>Expanding the biotechnology potential of lactobacilli through comparative genomics of 213 strains and associated genera.</title>
        <authorList>
            <person name="Sun Z."/>
            <person name="Harris H.M."/>
            <person name="McCann A."/>
            <person name="Guo C."/>
            <person name="Argimon S."/>
            <person name="Zhang W."/>
            <person name="Yang X."/>
            <person name="Jeffery I.B."/>
            <person name="Cooney J.C."/>
            <person name="Kagawa T.F."/>
            <person name="Liu W."/>
            <person name="Song Y."/>
            <person name="Salvetti E."/>
            <person name="Wrobel A."/>
            <person name="Rasinkangas P."/>
            <person name="Parkhill J."/>
            <person name="Rea M.C."/>
            <person name="O'Sullivan O."/>
            <person name="Ritari J."/>
            <person name="Douillard F.P."/>
            <person name="Paul Ross R."/>
            <person name="Yang R."/>
            <person name="Briner A.E."/>
            <person name="Felis G.E."/>
            <person name="de Vos W.M."/>
            <person name="Barrangou R."/>
            <person name="Klaenhammer T.R."/>
            <person name="Caufield P.W."/>
            <person name="Cui Y."/>
            <person name="Zhang H."/>
            <person name="O'Toole P.W."/>
        </authorList>
    </citation>
    <scope>NUCLEOTIDE SEQUENCE [LARGE SCALE GENOMIC DNA]</scope>
    <source>
        <strain evidence="1 2">DSM 18630</strain>
    </source>
</reference>
<sequence>MTVGMSGYKKLMRTQNIKVVYANSYRLRLQSNRWKNKNIHAYVKQRMAEFPEIETVAGSAEIGTLLFNFKKASFSQQEFDDFLNELVKMTDEAYQEAPVTALNRLYDGKQKVDHLLKRASLGLIDSDTLIFSYSLVKGIRAWSSRPQAALSFLWWSYSILDRVNRKREK</sequence>
<protein>
    <submittedName>
        <fullName evidence="1">Uncharacterized protein</fullName>
    </submittedName>
</protein>
<evidence type="ECO:0000313" key="1">
    <source>
        <dbReference type="EMBL" id="KRM06192.1"/>
    </source>
</evidence>
<dbReference type="STRING" id="1423750.FC89_GL001062"/>
<dbReference type="PATRIC" id="fig|1423750.3.peg.1087"/>
<dbReference type="Proteomes" id="UP000051451">
    <property type="component" value="Unassembled WGS sequence"/>
</dbReference>
<dbReference type="AlphaFoldDB" id="A0A0R1VJZ2"/>
<organism evidence="1 2">
    <name type="scientific">Liquorilactobacillus ghanensis DSM 18630</name>
    <dbReference type="NCBI Taxonomy" id="1423750"/>
    <lineage>
        <taxon>Bacteria</taxon>
        <taxon>Bacillati</taxon>
        <taxon>Bacillota</taxon>
        <taxon>Bacilli</taxon>
        <taxon>Lactobacillales</taxon>
        <taxon>Lactobacillaceae</taxon>
        <taxon>Liquorilactobacillus</taxon>
    </lineage>
</organism>
<comment type="caution">
    <text evidence="1">The sequence shown here is derived from an EMBL/GenBank/DDBJ whole genome shotgun (WGS) entry which is preliminary data.</text>
</comment>
<gene>
    <name evidence="1" type="ORF">FC89_GL001062</name>
</gene>